<feature type="binding site" evidence="8">
    <location>
        <position position="416"/>
    </location>
    <ligand>
        <name>[4Fe-4S] cluster</name>
        <dbReference type="ChEBI" id="CHEBI:49883"/>
        <label>1</label>
    </ligand>
</feature>
<sequence>MNFLTFKGGIHPPDSKSATSSKPIQEMKEPEEVIIPLQQHIGAPCKSLVKPKDEVKVGQPIGEPQGFVSAPVHATVSGTVKQVTPKPIGGGRTAECVVIESDGKNELHSEITPYEPIDEMSEKQIVEMIQNSGMVGMGGATFPTHVKLSPPPEKKIDTIIINGAECEPYLTADHRLMLEQPEMVIQGLKIIMKAVQAKKGIIAIEANKQDAIDMILKNISSEDPIQVVALQTKYPQGAEKQLIEACVKKQVPSGGLPMDVGVVVNNVGSAYQIAHTHKTGIPLIQRITTVTGSCITEPKNLRVRIGTPIKDLIEFCGGYSENPGKIIFGGPMMGIAQDSDEYPVIKGTSGVLAFNQNEALIPEPVNCIRCSKCIIGCPISLMPVTISEYSLSDRMDDAKRYHALDCIECGSCSYVCPSKRPLLHSIRVAKSSIMEKMKKQQK</sequence>
<dbReference type="Pfam" id="PF10531">
    <property type="entry name" value="SLBB"/>
    <property type="match status" value="1"/>
</dbReference>
<dbReference type="PANTHER" id="PTHR43034">
    <property type="entry name" value="ION-TRANSLOCATING OXIDOREDUCTASE COMPLEX SUBUNIT C"/>
    <property type="match status" value="1"/>
</dbReference>
<comment type="subcellular location">
    <subcellularLocation>
        <location evidence="8">Cell membrane</location>
        <topology evidence="8">Peripheral membrane protein</topology>
    </subcellularLocation>
</comment>
<feature type="region of interest" description="Disordered" evidence="9">
    <location>
        <begin position="1"/>
        <end position="24"/>
    </location>
</feature>
<feature type="binding site" evidence="8">
    <location>
        <position position="412"/>
    </location>
    <ligand>
        <name>[4Fe-4S] cluster</name>
        <dbReference type="ChEBI" id="CHEBI:49883"/>
        <label>2</label>
    </ligand>
</feature>
<comment type="subunit">
    <text evidence="8">The complex is composed of six subunits: RnfA, RnfB, RnfC, RnfD, RnfE and RnfG.</text>
</comment>
<dbReference type="InterPro" id="IPR026902">
    <property type="entry name" value="RnfC_N"/>
</dbReference>
<organism evidence="11 12">
    <name type="scientific">Tindallia californiensis</name>
    <dbReference type="NCBI Taxonomy" id="159292"/>
    <lineage>
        <taxon>Bacteria</taxon>
        <taxon>Bacillati</taxon>
        <taxon>Bacillota</taxon>
        <taxon>Clostridia</taxon>
        <taxon>Peptostreptococcales</taxon>
        <taxon>Tindalliaceae</taxon>
        <taxon>Tindallia</taxon>
    </lineage>
</organism>
<evidence type="ECO:0000256" key="3">
    <source>
        <dbReference type="ARBA" id="ARBA00022723"/>
    </source>
</evidence>
<dbReference type="NCBIfam" id="NF003454">
    <property type="entry name" value="PRK05035.1"/>
    <property type="match status" value="1"/>
</dbReference>
<evidence type="ECO:0000313" key="11">
    <source>
        <dbReference type="EMBL" id="SDY86050.1"/>
    </source>
</evidence>
<keyword evidence="2 8" id="KW-0004">4Fe-4S</keyword>
<evidence type="ECO:0000259" key="10">
    <source>
        <dbReference type="PROSITE" id="PS51379"/>
    </source>
</evidence>
<feature type="binding site" evidence="8">
    <location>
        <position position="409"/>
    </location>
    <ligand>
        <name>[4Fe-4S] cluster</name>
        <dbReference type="ChEBI" id="CHEBI:49883"/>
        <label>2</label>
    </ligand>
</feature>
<dbReference type="Pfam" id="PF13237">
    <property type="entry name" value="Fer4_10"/>
    <property type="match status" value="1"/>
</dbReference>
<dbReference type="GO" id="GO:0022900">
    <property type="term" value="P:electron transport chain"/>
    <property type="evidence" value="ECO:0007669"/>
    <property type="project" value="UniProtKB-UniRule"/>
</dbReference>
<dbReference type="PROSITE" id="PS00198">
    <property type="entry name" value="4FE4S_FER_1"/>
    <property type="match status" value="1"/>
</dbReference>
<dbReference type="Gene3D" id="3.40.50.11540">
    <property type="entry name" value="NADH-ubiquinone oxidoreductase 51kDa subunit"/>
    <property type="match status" value="1"/>
</dbReference>
<dbReference type="Proteomes" id="UP000199230">
    <property type="component" value="Unassembled WGS sequence"/>
</dbReference>
<dbReference type="HAMAP" id="MF_00461">
    <property type="entry name" value="RsxC_RnfC"/>
    <property type="match status" value="1"/>
</dbReference>
<dbReference type="SUPFAM" id="SSF46548">
    <property type="entry name" value="alpha-helical ferredoxin"/>
    <property type="match status" value="1"/>
</dbReference>
<gene>
    <name evidence="8" type="primary">rnfC</name>
    <name evidence="11" type="ORF">SAMN05192546_10537</name>
</gene>
<evidence type="ECO:0000256" key="5">
    <source>
        <dbReference type="ARBA" id="ARBA00022982"/>
    </source>
</evidence>
<comment type="function">
    <text evidence="8">Part of a membrane-bound complex that couples electron transfer with translocation of ions across the membrane.</text>
</comment>
<dbReference type="RefSeq" id="WP_093313022.1">
    <property type="nucleotide sequence ID" value="NZ_FNPV01000005.1"/>
</dbReference>
<dbReference type="InterPro" id="IPR019554">
    <property type="entry name" value="Soluble_ligand-bd"/>
</dbReference>
<keyword evidence="6 8" id="KW-0408">Iron</keyword>
<feature type="domain" description="4Fe-4S ferredoxin-type" evidence="10">
    <location>
        <begin position="357"/>
        <end position="387"/>
    </location>
</feature>
<dbReference type="GO" id="GO:0009055">
    <property type="term" value="F:electron transfer activity"/>
    <property type="evidence" value="ECO:0007669"/>
    <property type="project" value="InterPro"/>
</dbReference>
<protein>
    <recommendedName>
        <fullName evidence="8">Ion-translocating oxidoreductase complex subunit C</fullName>
        <ecNumber evidence="8">7.-.-.-</ecNumber>
    </recommendedName>
    <alternativeName>
        <fullName evidence="8">Rnf electron transport complex subunit C</fullName>
    </alternativeName>
</protein>
<feature type="binding site" evidence="8">
    <location>
        <position position="406"/>
    </location>
    <ligand>
        <name>[4Fe-4S] cluster</name>
        <dbReference type="ChEBI" id="CHEBI:49883"/>
        <label>2</label>
    </ligand>
</feature>
<dbReference type="Gene3D" id="3.30.70.20">
    <property type="match status" value="1"/>
</dbReference>
<dbReference type="InterPro" id="IPR011538">
    <property type="entry name" value="Nuo51_FMN-bd"/>
</dbReference>
<dbReference type="InterPro" id="IPR010208">
    <property type="entry name" value="Ion_transpt_RnfC/RsxC"/>
</dbReference>
<dbReference type="Pfam" id="PF01512">
    <property type="entry name" value="Complex1_51K"/>
    <property type="match status" value="1"/>
</dbReference>
<evidence type="ECO:0000256" key="4">
    <source>
        <dbReference type="ARBA" id="ARBA00022737"/>
    </source>
</evidence>
<evidence type="ECO:0000313" key="12">
    <source>
        <dbReference type="Proteomes" id="UP000199230"/>
    </source>
</evidence>
<evidence type="ECO:0000256" key="8">
    <source>
        <dbReference type="HAMAP-Rule" id="MF_00461"/>
    </source>
</evidence>
<keyword evidence="3 8" id="KW-0479">Metal-binding</keyword>
<dbReference type="EC" id="7.-.-.-" evidence="8"/>
<dbReference type="InterPro" id="IPR017896">
    <property type="entry name" value="4Fe4S_Fe-S-bd"/>
</dbReference>
<feature type="domain" description="4Fe-4S ferredoxin-type" evidence="10">
    <location>
        <begin position="397"/>
        <end position="426"/>
    </location>
</feature>
<keyword evidence="1 8" id="KW-0813">Transport</keyword>
<dbReference type="GO" id="GO:0046872">
    <property type="term" value="F:metal ion binding"/>
    <property type="evidence" value="ECO:0007669"/>
    <property type="project" value="UniProtKB-KW"/>
</dbReference>
<dbReference type="SUPFAM" id="SSF142019">
    <property type="entry name" value="Nqo1 FMN-binding domain-like"/>
    <property type="match status" value="1"/>
</dbReference>
<dbReference type="GO" id="GO:0051539">
    <property type="term" value="F:4 iron, 4 sulfur cluster binding"/>
    <property type="evidence" value="ECO:0007669"/>
    <property type="project" value="UniProtKB-KW"/>
</dbReference>
<keyword evidence="5 8" id="KW-0249">Electron transport</keyword>
<feature type="binding site" evidence="8">
    <location>
        <position position="370"/>
    </location>
    <ligand>
        <name>[4Fe-4S] cluster</name>
        <dbReference type="ChEBI" id="CHEBI:49883"/>
        <label>1</label>
    </ligand>
</feature>
<keyword evidence="12" id="KW-1185">Reference proteome</keyword>
<reference evidence="11 12" key="1">
    <citation type="submission" date="2016-10" db="EMBL/GenBank/DDBJ databases">
        <authorList>
            <person name="de Groot N.N."/>
        </authorList>
    </citation>
    <scope>NUCLEOTIDE SEQUENCE [LARGE SCALE GENOMIC DNA]</scope>
    <source>
        <strain evidence="11 12">APO</strain>
    </source>
</reference>
<keyword evidence="8" id="KW-1003">Cell membrane</keyword>
<comment type="cofactor">
    <cofactor evidence="8">
        <name>[4Fe-4S] cluster</name>
        <dbReference type="ChEBI" id="CHEBI:49883"/>
    </cofactor>
    <text evidence="8">Binds 2 [4Fe-4S] clusters per subunit.</text>
</comment>
<dbReference type="InterPro" id="IPR037225">
    <property type="entry name" value="Nuo51_FMN-bd_sf"/>
</dbReference>
<dbReference type="InterPro" id="IPR017900">
    <property type="entry name" value="4Fe4S_Fe_S_CS"/>
</dbReference>
<feature type="binding site" evidence="8">
    <location>
        <position position="367"/>
    </location>
    <ligand>
        <name>[4Fe-4S] cluster</name>
        <dbReference type="ChEBI" id="CHEBI:49883"/>
        <label>1</label>
    </ligand>
</feature>
<accession>A0A1H3NBK1</accession>
<comment type="similarity">
    <text evidence="8">Belongs to the 4Fe4S bacterial-type ferredoxin family. RnfC subfamily.</text>
</comment>
<dbReference type="EMBL" id="FNPV01000005">
    <property type="protein sequence ID" value="SDY86050.1"/>
    <property type="molecule type" value="Genomic_DNA"/>
</dbReference>
<dbReference type="Pfam" id="PF13375">
    <property type="entry name" value="RnfC_N"/>
    <property type="match status" value="1"/>
</dbReference>
<dbReference type="NCBIfam" id="TIGR01945">
    <property type="entry name" value="rnfC"/>
    <property type="match status" value="1"/>
</dbReference>
<evidence type="ECO:0000256" key="1">
    <source>
        <dbReference type="ARBA" id="ARBA00022448"/>
    </source>
</evidence>
<dbReference type="PROSITE" id="PS51379">
    <property type="entry name" value="4FE4S_FER_2"/>
    <property type="match status" value="2"/>
</dbReference>
<proteinExistence type="inferred from homology"/>
<dbReference type="STRING" id="159292.SAMN05192546_10537"/>
<dbReference type="OrthoDB" id="9767754at2"/>
<keyword evidence="7 8" id="KW-0411">Iron-sulfur</keyword>
<evidence type="ECO:0000256" key="2">
    <source>
        <dbReference type="ARBA" id="ARBA00022485"/>
    </source>
</evidence>
<name>A0A1H3NBK1_9FIRM</name>
<feature type="binding site" evidence="8">
    <location>
        <position position="377"/>
    </location>
    <ligand>
        <name>[4Fe-4S] cluster</name>
        <dbReference type="ChEBI" id="CHEBI:49883"/>
        <label>2</label>
    </ligand>
</feature>
<dbReference type="GO" id="GO:0005886">
    <property type="term" value="C:plasma membrane"/>
    <property type="evidence" value="ECO:0007669"/>
    <property type="project" value="UniProtKB-SubCell"/>
</dbReference>
<keyword evidence="8" id="KW-1278">Translocase</keyword>
<dbReference type="AlphaFoldDB" id="A0A1H3NBK1"/>
<evidence type="ECO:0000256" key="7">
    <source>
        <dbReference type="ARBA" id="ARBA00023014"/>
    </source>
</evidence>
<keyword evidence="4 8" id="KW-0677">Repeat</keyword>
<dbReference type="PANTHER" id="PTHR43034:SF2">
    <property type="entry name" value="ION-TRANSLOCATING OXIDOREDUCTASE COMPLEX SUBUNIT C"/>
    <property type="match status" value="1"/>
</dbReference>
<evidence type="ECO:0000256" key="9">
    <source>
        <dbReference type="SAM" id="MobiDB-lite"/>
    </source>
</evidence>
<keyword evidence="8" id="KW-0472">Membrane</keyword>
<evidence type="ECO:0000256" key="6">
    <source>
        <dbReference type="ARBA" id="ARBA00023004"/>
    </source>
</evidence>
<feature type="binding site" evidence="8">
    <location>
        <position position="373"/>
    </location>
    <ligand>
        <name>[4Fe-4S] cluster</name>
        <dbReference type="ChEBI" id="CHEBI:49883"/>
        <label>1</label>
    </ligand>
</feature>